<reference evidence="1" key="2">
    <citation type="submission" date="2020-09" db="EMBL/GenBank/DDBJ databases">
        <authorList>
            <person name="Kikuchi T."/>
        </authorList>
    </citation>
    <scope>NUCLEOTIDE SEQUENCE</scope>
    <source>
        <strain evidence="1">Ka4C1</strain>
    </source>
</reference>
<accession>A0A1I7RSP3</accession>
<protein>
    <submittedName>
        <fullName evidence="1">(pine wood nematode) hypothetical protein</fullName>
    </submittedName>
</protein>
<reference evidence="4" key="1">
    <citation type="submission" date="2016-11" db="UniProtKB">
        <authorList>
            <consortium name="WormBaseParasite"/>
        </authorList>
    </citation>
    <scope>IDENTIFICATION</scope>
</reference>
<name>A0A1I7RSP3_BURXY</name>
<dbReference type="EMBL" id="CAJFDI010000005">
    <property type="protein sequence ID" value="CAD5231594.1"/>
    <property type="molecule type" value="Genomic_DNA"/>
</dbReference>
<dbReference type="OrthoDB" id="10002367at2759"/>
<dbReference type="EMBL" id="CAJFCV020000005">
    <property type="protein sequence ID" value="CAG9122848.1"/>
    <property type="molecule type" value="Genomic_DNA"/>
</dbReference>
<dbReference type="Proteomes" id="UP000582659">
    <property type="component" value="Unassembled WGS sequence"/>
</dbReference>
<organism evidence="2 4">
    <name type="scientific">Bursaphelenchus xylophilus</name>
    <name type="common">Pinewood nematode worm</name>
    <name type="synonym">Aphelenchoides xylophilus</name>
    <dbReference type="NCBI Taxonomy" id="6326"/>
    <lineage>
        <taxon>Eukaryota</taxon>
        <taxon>Metazoa</taxon>
        <taxon>Ecdysozoa</taxon>
        <taxon>Nematoda</taxon>
        <taxon>Chromadorea</taxon>
        <taxon>Rhabditida</taxon>
        <taxon>Tylenchina</taxon>
        <taxon>Tylenchomorpha</taxon>
        <taxon>Aphelenchoidea</taxon>
        <taxon>Aphelenchoididae</taxon>
        <taxon>Bursaphelenchus</taxon>
    </lineage>
</organism>
<dbReference type="Proteomes" id="UP000659654">
    <property type="component" value="Unassembled WGS sequence"/>
</dbReference>
<gene>
    <name evidence="1" type="ORF">BXYJ_LOCUS11690</name>
</gene>
<evidence type="ECO:0000313" key="3">
    <source>
        <dbReference type="Proteomes" id="UP000659654"/>
    </source>
</evidence>
<evidence type="ECO:0000313" key="1">
    <source>
        <dbReference type="EMBL" id="CAD5231594.1"/>
    </source>
</evidence>
<keyword evidence="3" id="KW-1185">Reference proteome</keyword>
<dbReference type="SUPFAM" id="SSF50182">
    <property type="entry name" value="Sm-like ribonucleoproteins"/>
    <property type="match status" value="1"/>
</dbReference>
<evidence type="ECO:0000313" key="2">
    <source>
        <dbReference type="Proteomes" id="UP000095284"/>
    </source>
</evidence>
<sequence>MDPSDPNFDPLRLLQCEDAGVPLSYKCFDSIDEWEEDCKHRYKELATQLKNYDLGLEKSLRPVAMGINARIRKMRTENKKNIVKEWENRLLGRGVVHILNVGFACNFRKAHEKILIWMKDQARVSIKLSPQGKNTTFNRLIQGVIISFDASWNLLLRDVDEVYRPESGSPISRPNETAYKNLGNGLYRRSLGCFLVVGKQIVCIYVP</sequence>
<dbReference type="InterPro" id="IPR010920">
    <property type="entry name" value="LSM_dom_sf"/>
</dbReference>
<dbReference type="Proteomes" id="UP000095284">
    <property type="component" value="Unplaced"/>
</dbReference>
<evidence type="ECO:0000313" key="4">
    <source>
        <dbReference type="WBParaSite" id="BXY_0374700.1"/>
    </source>
</evidence>
<dbReference type="Gene3D" id="2.30.30.100">
    <property type="match status" value="1"/>
</dbReference>
<dbReference type="AlphaFoldDB" id="A0A1I7RSP3"/>
<proteinExistence type="predicted"/>
<dbReference type="WBParaSite" id="BXY_0374700.1">
    <property type="protein sequence ID" value="BXY_0374700.1"/>
    <property type="gene ID" value="BXY_0374700"/>
</dbReference>